<evidence type="ECO:0000313" key="2">
    <source>
        <dbReference type="Proteomes" id="UP000625976"/>
    </source>
</evidence>
<keyword evidence="2" id="KW-1185">Reference proteome</keyword>
<dbReference type="InterPro" id="IPR025345">
    <property type="entry name" value="DUF4249"/>
</dbReference>
<evidence type="ECO:0008006" key="3">
    <source>
        <dbReference type="Google" id="ProtNLM"/>
    </source>
</evidence>
<evidence type="ECO:0000313" key="1">
    <source>
        <dbReference type="EMBL" id="GGG45760.1"/>
    </source>
</evidence>
<name>A0A917LN70_9FLAO</name>
<organism evidence="1 2">
    <name type="scientific">Bizionia arctica</name>
    <dbReference type="NCBI Taxonomy" id="1495645"/>
    <lineage>
        <taxon>Bacteria</taxon>
        <taxon>Pseudomonadati</taxon>
        <taxon>Bacteroidota</taxon>
        <taxon>Flavobacteriia</taxon>
        <taxon>Flavobacteriales</taxon>
        <taxon>Flavobacteriaceae</taxon>
        <taxon>Bizionia</taxon>
    </lineage>
</organism>
<dbReference type="AlphaFoldDB" id="A0A917LN70"/>
<dbReference type="Proteomes" id="UP000625976">
    <property type="component" value="Unassembled WGS sequence"/>
</dbReference>
<accession>A0A917LN70</accession>
<dbReference type="EMBL" id="BMFQ01000002">
    <property type="protein sequence ID" value="GGG45760.1"/>
    <property type="molecule type" value="Genomic_DNA"/>
</dbReference>
<reference evidence="1" key="2">
    <citation type="submission" date="2020-09" db="EMBL/GenBank/DDBJ databases">
        <authorList>
            <person name="Sun Q."/>
            <person name="Zhou Y."/>
        </authorList>
    </citation>
    <scope>NUCLEOTIDE SEQUENCE</scope>
    <source>
        <strain evidence="1">CGMCC 1.12751</strain>
    </source>
</reference>
<protein>
    <recommendedName>
        <fullName evidence="3">DUF4249 domain-containing protein</fullName>
    </recommendedName>
</protein>
<sequence length="408" mass="47253">MIFIRLMKMKQTHIVLFLISISLFNCKEPFEVESIDFLNAFVVESTITNELKQQEVSLTKTYALDSQTLEYENNADIWIEDSSGNNYSFSQNAEGIYLSNQEFQAIENRTYQLFITTQDGKQYSSTQVESTPISQITDLYAEFITKSNGEKGIQVFVDSDNENSEAQYFRYDYEETYMVVAPEWTPTDIKLENPRNDELGRLEFDIILSQRLEQERICYKTDLSIGINQTSTTDLEQNNIERYPIRFLNEDNGLSRDRYSILVTQYVQGLEAYTFYKMINDLGSSGNILSPSQPGFVSGNIKSFSNESEKVIGYFDVSTVDSKRIYFDYEDFIDSGMVQPPYLYTCNIVELNYNKPFPFNDRIPMYSSVVNFDYNYVNYNGLNYTLVNPECGDCTSVASNIKPDFWED</sequence>
<dbReference type="Pfam" id="PF14054">
    <property type="entry name" value="DUF4249"/>
    <property type="match status" value="1"/>
</dbReference>
<proteinExistence type="predicted"/>
<comment type="caution">
    <text evidence="1">The sequence shown here is derived from an EMBL/GenBank/DDBJ whole genome shotgun (WGS) entry which is preliminary data.</text>
</comment>
<reference evidence="1" key="1">
    <citation type="journal article" date="2014" name="Int. J. Syst. Evol. Microbiol.">
        <title>Complete genome sequence of Corynebacterium casei LMG S-19264T (=DSM 44701T), isolated from a smear-ripened cheese.</title>
        <authorList>
            <consortium name="US DOE Joint Genome Institute (JGI-PGF)"/>
            <person name="Walter F."/>
            <person name="Albersmeier A."/>
            <person name="Kalinowski J."/>
            <person name="Ruckert C."/>
        </authorList>
    </citation>
    <scope>NUCLEOTIDE SEQUENCE</scope>
    <source>
        <strain evidence="1">CGMCC 1.12751</strain>
    </source>
</reference>
<gene>
    <name evidence="1" type="ORF">GCM10010976_16650</name>
</gene>